<evidence type="ECO:0000256" key="1">
    <source>
        <dbReference type="ARBA" id="ARBA00022729"/>
    </source>
</evidence>
<dbReference type="Pfam" id="PF13416">
    <property type="entry name" value="SBP_bac_8"/>
    <property type="match status" value="1"/>
</dbReference>
<dbReference type="PANTHER" id="PTHR30006:SF25">
    <property type="entry name" value="PHOSPHOGLYCERATE TRANSPORT REGULATORY PROTEIN PGTC"/>
    <property type="match status" value="1"/>
</dbReference>
<organism evidence="3 4">
    <name type="scientific">Azospirillum rugosum</name>
    <dbReference type="NCBI Taxonomy" id="416170"/>
    <lineage>
        <taxon>Bacteria</taxon>
        <taxon>Pseudomonadati</taxon>
        <taxon>Pseudomonadota</taxon>
        <taxon>Alphaproteobacteria</taxon>
        <taxon>Rhodospirillales</taxon>
        <taxon>Azospirillaceae</taxon>
        <taxon>Azospirillum</taxon>
    </lineage>
</organism>
<dbReference type="RefSeq" id="WP_209767728.1">
    <property type="nucleotide sequence ID" value="NZ_JAGINP010000012.1"/>
</dbReference>
<gene>
    <name evidence="3" type="ORF">J2851_003593</name>
</gene>
<protein>
    <submittedName>
        <fullName evidence="3">Iron(III) transport system substrate-binding protein</fullName>
    </submittedName>
</protein>
<comment type="caution">
    <text evidence="3">The sequence shown here is derived from an EMBL/GenBank/DDBJ whole genome shotgun (WGS) entry which is preliminary data.</text>
</comment>
<dbReference type="InterPro" id="IPR006059">
    <property type="entry name" value="SBP"/>
</dbReference>
<keyword evidence="4" id="KW-1185">Reference proteome</keyword>
<evidence type="ECO:0000313" key="4">
    <source>
        <dbReference type="Proteomes" id="UP000781958"/>
    </source>
</evidence>
<dbReference type="Gene3D" id="3.40.190.10">
    <property type="entry name" value="Periplasmic binding protein-like II"/>
    <property type="match status" value="2"/>
</dbReference>
<dbReference type="EMBL" id="JAGINP010000012">
    <property type="protein sequence ID" value="MBP2293809.1"/>
    <property type="molecule type" value="Genomic_DNA"/>
</dbReference>
<proteinExistence type="predicted"/>
<evidence type="ECO:0000256" key="2">
    <source>
        <dbReference type="SAM" id="SignalP"/>
    </source>
</evidence>
<keyword evidence="1 2" id="KW-0732">Signal</keyword>
<name>A0ABS4SNK2_9PROT</name>
<evidence type="ECO:0000313" key="3">
    <source>
        <dbReference type="EMBL" id="MBP2293809.1"/>
    </source>
</evidence>
<dbReference type="PANTHER" id="PTHR30006">
    <property type="entry name" value="THIAMINE-BINDING PERIPLASMIC PROTEIN-RELATED"/>
    <property type="match status" value="1"/>
</dbReference>
<sequence length="367" mass="40257">MRRILLGAAAALGLAALTLTPVQAQDLPAGYPAAYKDTVAAANKEGKVVVYSSTDASQVRPLLDDFKALYPNITVEYNDLNSTELYNRFISEAAANAGTADVLWSSAMDLQIKLVNDGYAQPYETPEMKSLPEWSVWKNEAFGTTFEPVTFIYNKRLVNEGDVPKTHADLEKLLKAKAAEYKGKVTAYDPERSGVGFLFVTQDAAAWPDARNLFRAFGTAGIKLYTSAGGMLERVSSGEHLIGYNIFGSYALARSKKDPSIGIVYPQDYTLVMSRIAFIPKGAKNPNAAKLFMDYVLSKRGQTLIANQAELFSIREDVEGDATARAVNAQLGDKVKPIRVGPELLAYLDQAKRLTFIKQWQQAMQGK</sequence>
<reference evidence="3 4" key="1">
    <citation type="submission" date="2021-03" db="EMBL/GenBank/DDBJ databases">
        <title>Genomic Encyclopedia of Type Strains, Phase III (KMG-III): the genomes of soil and plant-associated and newly described type strains.</title>
        <authorList>
            <person name="Whitman W."/>
        </authorList>
    </citation>
    <scope>NUCLEOTIDE SEQUENCE [LARGE SCALE GENOMIC DNA]</scope>
    <source>
        <strain evidence="3 4">IMMIB AFH-6</strain>
    </source>
</reference>
<feature type="signal peptide" evidence="2">
    <location>
        <begin position="1"/>
        <end position="24"/>
    </location>
</feature>
<dbReference type="Proteomes" id="UP000781958">
    <property type="component" value="Unassembled WGS sequence"/>
</dbReference>
<feature type="chain" id="PRO_5046503429" evidence="2">
    <location>
        <begin position="25"/>
        <end position="367"/>
    </location>
</feature>
<accession>A0ABS4SNK2</accession>
<dbReference type="SUPFAM" id="SSF53850">
    <property type="entry name" value="Periplasmic binding protein-like II"/>
    <property type="match status" value="1"/>
</dbReference>